<evidence type="ECO:0000256" key="1">
    <source>
        <dbReference type="SAM" id="MobiDB-lite"/>
    </source>
</evidence>
<feature type="compositionally biased region" description="Polar residues" evidence="1">
    <location>
        <begin position="268"/>
        <end position="278"/>
    </location>
</feature>
<feature type="compositionally biased region" description="Acidic residues" evidence="1">
    <location>
        <begin position="254"/>
        <end position="264"/>
    </location>
</feature>
<dbReference type="InterPro" id="IPR012340">
    <property type="entry name" value="NA-bd_OB-fold"/>
</dbReference>
<feature type="domain" description="Telomeric single stranded DNA binding POT1/Cdc13" evidence="2">
    <location>
        <begin position="1484"/>
        <end position="1621"/>
    </location>
</feature>
<feature type="region of interest" description="Disordered" evidence="1">
    <location>
        <begin position="501"/>
        <end position="1189"/>
    </location>
</feature>
<proteinExistence type="predicted"/>
<feature type="compositionally biased region" description="Polar residues" evidence="1">
    <location>
        <begin position="1369"/>
        <end position="1382"/>
    </location>
</feature>
<dbReference type="InterPro" id="IPR011564">
    <property type="entry name" value="Telomer_end-bd_POT1/Cdc13"/>
</dbReference>
<sequence>MTDNQPPAEILRDGQLTAIAELNPEVSDQNRRVVDGTITITWPFSVLNKSIAFLLAERDFRLRREKGQVRIRFHGASAKAISDASLGGGDEIRLSLEGVKWEKNETQTQVAGSTLEWQLEFNNRLILGIRRPDSEQEEVINIDTPATEPEATNGQTDSVAPVDITISNTDFAIPSPRSPNISLPAKRNAPEREPEEFSSPAFLKRARVSYGGLFEGGLDIFDEEITKKAKSKKRSRFSLPANAWRYTSQSPSPEPEEASQEADDAPQTNGSLGQNGTVEDTPMPTPPRRSMIDQGCQTVDVDFTPMASVQVLAESRPPFGFPQATPTPLPRTKPIEADNALLGHSLQFQGDAEGHQHLHPETHPDLLSHSPNHIDTGLTFGFTPQTVIFPSAPGLFPADHDQDAAPESPSRGARAEDYPAEFLDATHLPPESTVSHPSLSAHGSHISPQPSDHQVSFDSASALHPVFDAPSRSPQNAWAPEVSSGPFSTAIARSDVDNPVEILSSSPSREASPAPFSPSGEDMVEDAAADASPEPALEEPSSEAEHYRDGGDEPGDDYDLRNYDRAHDDDDDVQSSEEEGPNNDVEAQIMNPEEDEADEDEELGGQDEQELDEEPDEYEEEMYEERFEGEGQEYEGSDGDAEGEYYSGEEGSYDEEEGEEEEEEEEDGGARAGPSARFVQPSSPVFISLLSDSEDEDEPKPEQEQEQEKELEQEPERELERELEAEPKSEPEQKPDLAQESAPEPKEQPESNSAPEPELEPEPEPEHTEEPENRPEKSKEEKPKGEPEEEIMEDPVAQSESEPKPKAPTEKSPCADLEEANQVDEAEAITPSKPKEPDNARGSVEPSTGEMEVDTEPSHLSATDTSKDQDHGTAPPDKEIPDAESAHQASAIQSPQSVPAQGSQAGQEDGEPEAAPENEISGDVEMDDAPALAEESKDRTENETTGIDDSDEAHPATATTEEQAEAMDVDETNEAPKEPTTTVSLEIADTTTVVSKEVDGMIAESAQGPLGEDKDKVTPVEAPAGEEAFAGPRGTPENGVEPSKSPTAPAAGVALVGEKTGAAPDDREAAVEARESQGQDQAESPDATMQDAASELTAAAQQQPTGAVDQTGHGEGKGEGAGEAGSDGQLAADEQLATHGQMSPPSTQISYARASQDTNRETTLLSQATSIISNDHHDAHLPTPGETQQEIEVEMAVTVTTATTNQDMPVDEDDVGPEDQIMAEILQHSPVRPDTTLKHASPAVCSPTTSVPKSSPRTVQTEELHETPSKTAQRAPEAAPVTKSLRSRRHRSSKSSDHADLSQPDPSILLAIGSAAPTHGESHAKHISPTGSVRVTRSRAEHNDPSLQLVRASTQADEGKGRGKRKAADSQSIASAENSSPGSMRVTRQRVEDDPSIRLIKASSPSTRQTRSRRTSDHKRETPKRETRSASRSLQLRGDTPGASSAALKSPSIAGSAATAAEDENVGSVKLQLLRSLRTSMPDYLSLKSLRNSLNKTTDILAIATATPEKAHRPKHGPRDYMLTLNLTDPSMAPSGVCVAHIFRPHLAAMPAVHIGDAVLLRRFQVVSMKGRGFGLRAGDASAWAVFEKAGVEMEPQVKGPPVELTADDVKYAEGLRRWWSLLDDKAMEKIEKASRKVTEAGKDDTK</sequence>
<dbReference type="EMBL" id="NIZV01000186">
    <property type="protein sequence ID" value="RSM01707.1"/>
    <property type="molecule type" value="Genomic_DNA"/>
</dbReference>
<feature type="compositionally biased region" description="Polar residues" evidence="1">
    <location>
        <begin position="1138"/>
        <end position="1173"/>
    </location>
</feature>
<feature type="compositionally biased region" description="Acidic residues" evidence="1">
    <location>
        <begin position="651"/>
        <end position="667"/>
    </location>
</feature>
<feature type="compositionally biased region" description="Low complexity" evidence="1">
    <location>
        <begin position="504"/>
        <end position="519"/>
    </location>
</feature>
<feature type="region of interest" description="Disordered" evidence="1">
    <location>
        <begin position="242"/>
        <end position="292"/>
    </location>
</feature>
<feature type="compositionally biased region" description="Acidic residues" evidence="1">
    <location>
        <begin position="816"/>
        <end position="827"/>
    </location>
</feature>
<feature type="compositionally biased region" description="Acidic residues" evidence="1">
    <location>
        <begin position="962"/>
        <end position="973"/>
    </location>
</feature>
<feature type="region of interest" description="Disordered" evidence="1">
    <location>
        <begin position="1226"/>
        <end position="1451"/>
    </location>
</feature>
<keyword evidence="4" id="KW-1185">Reference proteome</keyword>
<feature type="compositionally biased region" description="Basic and acidic residues" evidence="1">
    <location>
        <begin position="1064"/>
        <end position="1077"/>
    </location>
</feature>
<evidence type="ECO:0000259" key="2">
    <source>
        <dbReference type="SMART" id="SM00976"/>
    </source>
</evidence>
<reference evidence="3 4" key="1">
    <citation type="submission" date="2017-06" db="EMBL/GenBank/DDBJ databases">
        <title>Cmopartive genomic analysis of Ambrosia Fusariam Clade fungi.</title>
        <authorList>
            <person name="Stajich J.E."/>
            <person name="Carrillo J."/>
            <person name="Kijimoto T."/>
            <person name="Eskalen A."/>
            <person name="O'Donnell K."/>
            <person name="Kasson M."/>
        </authorList>
    </citation>
    <scope>NUCLEOTIDE SEQUENCE [LARGE SCALE GENOMIC DNA]</scope>
    <source>
        <strain evidence="3 4">NRRL 20438</strain>
    </source>
</reference>
<feature type="compositionally biased region" description="Acidic residues" evidence="1">
    <location>
        <begin position="569"/>
        <end position="581"/>
    </location>
</feature>
<feature type="compositionally biased region" description="Basic and acidic residues" evidence="1">
    <location>
        <begin position="764"/>
        <end position="786"/>
    </location>
</feature>
<organism evidence="3 4">
    <name type="scientific">Fusarium ambrosium</name>
    <dbReference type="NCBI Taxonomy" id="131363"/>
    <lineage>
        <taxon>Eukaryota</taxon>
        <taxon>Fungi</taxon>
        <taxon>Dikarya</taxon>
        <taxon>Ascomycota</taxon>
        <taxon>Pezizomycotina</taxon>
        <taxon>Sordariomycetes</taxon>
        <taxon>Hypocreomycetidae</taxon>
        <taxon>Hypocreales</taxon>
        <taxon>Nectriaceae</taxon>
        <taxon>Fusarium</taxon>
        <taxon>Fusarium solani species complex</taxon>
    </lineage>
</organism>
<dbReference type="Gene3D" id="2.40.50.140">
    <property type="entry name" value="Nucleic acid-binding proteins"/>
    <property type="match status" value="1"/>
</dbReference>
<dbReference type="Proteomes" id="UP000288429">
    <property type="component" value="Unassembled WGS sequence"/>
</dbReference>
<feature type="compositionally biased region" description="Polar residues" evidence="1">
    <location>
        <begin position="1246"/>
        <end position="1259"/>
    </location>
</feature>
<comment type="caution">
    <text evidence="3">The sequence shown here is derived from an EMBL/GenBank/DDBJ whole genome shotgun (WGS) entry which is preliminary data.</text>
</comment>
<feature type="compositionally biased region" description="Acidic residues" evidence="1">
    <location>
        <begin position="908"/>
        <end position="928"/>
    </location>
</feature>
<feature type="compositionally biased region" description="Polar residues" evidence="1">
    <location>
        <begin position="887"/>
        <end position="906"/>
    </location>
</feature>
<feature type="compositionally biased region" description="Basic and acidic residues" evidence="1">
    <location>
        <begin position="700"/>
        <end position="749"/>
    </location>
</feature>
<feature type="compositionally biased region" description="Low complexity" evidence="1">
    <location>
        <begin position="1019"/>
        <end position="1034"/>
    </location>
</feature>
<dbReference type="CDD" id="cd04497">
    <property type="entry name" value="hPOT1_OB1_like"/>
    <property type="match status" value="1"/>
</dbReference>
<name>A0A428TI58_9HYPO</name>
<evidence type="ECO:0000313" key="4">
    <source>
        <dbReference type="Proteomes" id="UP000288429"/>
    </source>
</evidence>
<protein>
    <recommendedName>
        <fullName evidence="2">Telomeric single stranded DNA binding POT1/Cdc13 domain-containing protein</fullName>
    </recommendedName>
</protein>
<dbReference type="GO" id="GO:0000723">
    <property type="term" value="P:telomere maintenance"/>
    <property type="evidence" value="ECO:0007669"/>
    <property type="project" value="InterPro"/>
</dbReference>
<dbReference type="GO" id="GO:0000781">
    <property type="term" value="C:chromosome, telomeric region"/>
    <property type="evidence" value="ECO:0007669"/>
    <property type="project" value="InterPro"/>
</dbReference>
<feature type="compositionally biased region" description="Acidic residues" evidence="1">
    <location>
        <begin position="592"/>
        <end position="623"/>
    </location>
</feature>
<feature type="region of interest" description="Disordered" evidence="1">
    <location>
        <begin position="169"/>
        <end position="198"/>
    </location>
</feature>
<feature type="compositionally biased region" description="Basic and acidic residues" evidence="1">
    <location>
        <begin position="865"/>
        <end position="885"/>
    </location>
</feature>
<evidence type="ECO:0000313" key="3">
    <source>
        <dbReference type="EMBL" id="RSM01707.1"/>
    </source>
</evidence>
<feature type="compositionally biased region" description="Basic and acidic residues" evidence="1">
    <location>
        <begin position="1414"/>
        <end position="1429"/>
    </location>
</feature>
<dbReference type="SMART" id="SM00976">
    <property type="entry name" value="Telo_bind"/>
    <property type="match status" value="1"/>
</dbReference>
<dbReference type="SUPFAM" id="SSF50249">
    <property type="entry name" value="Nucleic acid-binding proteins"/>
    <property type="match status" value="1"/>
</dbReference>
<feature type="region of interest" description="Disordered" evidence="1">
    <location>
        <begin position="427"/>
        <end position="456"/>
    </location>
</feature>
<accession>A0A428TI58</accession>
<feature type="compositionally biased region" description="Polar residues" evidence="1">
    <location>
        <begin position="446"/>
        <end position="456"/>
    </location>
</feature>
<feature type="compositionally biased region" description="Acidic residues" evidence="1">
    <location>
        <begin position="630"/>
        <end position="643"/>
    </location>
</feature>
<feature type="region of interest" description="Disordered" evidence="1">
    <location>
        <begin position="392"/>
        <end position="413"/>
    </location>
</feature>
<dbReference type="Pfam" id="PF02765">
    <property type="entry name" value="POT1"/>
    <property type="match status" value="1"/>
</dbReference>
<feature type="compositionally biased region" description="Polar residues" evidence="1">
    <location>
        <begin position="979"/>
        <end position="994"/>
    </location>
</feature>
<feature type="compositionally biased region" description="Basic and acidic residues" evidence="1">
    <location>
        <begin position="558"/>
        <end position="568"/>
    </location>
</feature>
<gene>
    <name evidence="3" type="ORF">CDV31_011230</name>
</gene>
<dbReference type="GO" id="GO:0003677">
    <property type="term" value="F:DNA binding"/>
    <property type="evidence" value="ECO:0007669"/>
    <property type="project" value="InterPro"/>
</dbReference>